<dbReference type="InterPro" id="IPR011059">
    <property type="entry name" value="Metal-dep_hydrolase_composite"/>
</dbReference>
<dbReference type="Pfam" id="PF07969">
    <property type="entry name" value="Amidohydro_3"/>
    <property type="match status" value="1"/>
</dbReference>
<feature type="domain" description="Dihydroorotase catalytic" evidence="4">
    <location>
        <begin position="69"/>
        <end position="253"/>
    </location>
</feature>
<organism evidence="5 6">
    <name type="scientific">Reyranella soli</name>
    <dbReference type="NCBI Taxonomy" id="1230389"/>
    <lineage>
        <taxon>Bacteria</taxon>
        <taxon>Pseudomonadati</taxon>
        <taxon>Pseudomonadota</taxon>
        <taxon>Alphaproteobacteria</taxon>
        <taxon>Hyphomicrobiales</taxon>
        <taxon>Reyranellaceae</taxon>
        <taxon>Reyranella</taxon>
    </lineage>
</organism>
<dbReference type="GO" id="GO:0005737">
    <property type="term" value="C:cytoplasm"/>
    <property type="evidence" value="ECO:0007669"/>
    <property type="project" value="TreeGrafter"/>
</dbReference>
<dbReference type="EMBL" id="BKAJ01000021">
    <property type="protein sequence ID" value="GEP54098.1"/>
    <property type="molecule type" value="Genomic_DNA"/>
</dbReference>
<dbReference type="InterPro" id="IPR032466">
    <property type="entry name" value="Metal_Hydrolase"/>
</dbReference>
<dbReference type="GO" id="GO:0006221">
    <property type="term" value="P:pyrimidine nucleotide biosynthetic process"/>
    <property type="evidence" value="ECO:0007669"/>
    <property type="project" value="UniProtKB-KW"/>
</dbReference>
<reference evidence="5 6" key="1">
    <citation type="submission" date="2019-07" db="EMBL/GenBank/DDBJ databases">
        <title>Whole genome shotgun sequence of Reyranella soli NBRC 108950.</title>
        <authorList>
            <person name="Hosoyama A."/>
            <person name="Uohara A."/>
            <person name="Ohji S."/>
            <person name="Ichikawa N."/>
        </authorList>
    </citation>
    <scope>NUCLEOTIDE SEQUENCE [LARGE SCALE GENOMIC DNA]</scope>
    <source>
        <strain evidence="5 6">NBRC 108950</strain>
    </source>
</reference>
<keyword evidence="1" id="KW-0862">Zinc</keyword>
<sequence>MNGNIDRLAPQHSGSTAYINARIIDPTGDAEYLGAVLISDGKIADYGPNLFASGAPYGIQSVDCRGLYLAPGLVDTRVHTGEPGEEHKETLESAGAAAAVGGITSLVLLPDNEPPFDDASLIEFVARRARQIKLVNMYAYGALTVGLEGKELAEIGLLAESGAVAFTDADHAIGNAQVLRRALYYAKAFDALIVHLPQEPTLSGGHMTSGEMATRLGLSSSPPLAEVMLVERDIRLAEMTGGRLHLAKISTAEAVAAIAAAKARGLKITCDTAAPYFALNDLAVGDYRTFGKLVPPLRSEKDRQAVVEGLKAGIIDAIVSDHRPQDQDSKRVPFAQAEPGGIGLETLLPISLELVHNGHLTLPRLFKLLASTPARLFGLPGGKLAKGAPADLVVFDADYAWKVDRDELWSKTKNTPFDERPVQGRVMATIVGGRTIYQDESFLTPARAA</sequence>
<protein>
    <submittedName>
        <fullName evidence="5">Dihydroorotase</fullName>
    </submittedName>
</protein>
<dbReference type="SUPFAM" id="SSF51338">
    <property type="entry name" value="Composite domain of metallo-dependent hydrolases"/>
    <property type="match status" value="1"/>
</dbReference>
<dbReference type="GO" id="GO:0046872">
    <property type="term" value="F:metal ion binding"/>
    <property type="evidence" value="ECO:0007669"/>
    <property type="project" value="InterPro"/>
</dbReference>
<feature type="domain" description="Amidohydrolase 3" evidence="3">
    <location>
        <begin position="359"/>
        <end position="437"/>
    </location>
</feature>
<keyword evidence="2" id="KW-0665">Pyrimidine biosynthesis</keyword>
<dbReference type="RefSeq" id="WP_246158143.1">
    <property type="nucleotide sequence ID" value="NZ_BKAJ01000021.1"/>
</dbReference>
<dbReference type="Pfam" id="PF12890">
    <property type="entry name" value="DHOase"/>
    <property type="match status" value="1"/>
</dbReference>
<gene>
    <name evidence="5" type="primary">pyrC_1</name>
    <name evidence="5" type="ORF">RSO01_12640</name>
</gene>
<evidence type="ECO:0000256" key="1">
    <source>
        <dbReference type="ARBA" id="ARBA00022833"/>
    </source>
</evidence>
<name>A0A512N554_9HYPH</name>
<dbReference type="InterPro" id="IPR024403">
    <property type="entry name" value="DHOase_cat"/>
</dbReference>
<evidence type="ECO:0000259" key="3">
    <source>
        <dbReference type="Pfam" id="PF07969"/>
    </source>
</evidence>
<dbReference type="GO" id="GO:0006145">
    <property type="term" value="P:purine nucleobase catabolic process"/>
    <property type="evidence" value="ECO:0007669"/>
    <property type="project" value="TreeGrafter"/>
</dbReference>
<keyword evidence="6" id="KW-1185">Reference proteome</keyword>
<evidence type="ECO:0000259" key="4">
    <source>
        <dbReference type="Pfam" id="PF12890"/>
    </source>
</evidence>
<dbReference type="InterPro" id="IPR050138">
    <property type="entry name" value="DHOase/Allantoinase_Hydrolase"/>
</dbReference>
<dbReference type="Gene3D" id="3.20.20.140">
    <property type="entry name" value="Metal-dependent hydrolases"/>
    <property type="match status" value="1"/>
</dbReference>
<accession>A0A512N554</accession>
<dbReference type="NCBIfam" id="TIGR00857">
    <property type="entry name" value="pyrC_multi"/>
    <property type="match status" value="1"/>
</dbReference>
<dbReference type="InterPro" id="IPR004722">
    <property type="entry name" value="DHOase"/>
</dbReference>
<evidence type="ECO:0000313" key="6">
    <source>
        <dbReference type="Proteomes" id="UP000321058"/>
    </source>
</evidence>
<dbReference type="AlphaFoldDB" id="A0A512N554"/>
<dbReference type="GO" id="GO:0004151">
    <property type="term" value="F:dihydroorotase activity"/>
    <property type="evidence" value="ECO:0007669"/>
    <property type="project" value="InterPro"/>
</dbReference>
<proteinExistence type="predicted"/>
<dbReference type="PANTHER" id="PTHR43668:SF2">
    <property type="entry name" value="ALLANTOINASE"/>
    <property type="match status" value="1"/>
</dbReference>
<evidence type="ECO:0000313" key="5">
    <source>
        <dbReference type="EMBL" id="GEP54098.1"/>
    </source>
</evidence>
<dbReference type="InterPro" id="IPR013108">
    <property type="entry name" value="Amidohydro_3"/>
</dbReference>
<dbReference type="GO" id="GO:0004038">
    <property type="term" value="F:allantoinase activity"/>
    <property type="evidence" value="ECO:0007669"/>
    <property type="project" value="TreeGrafter"/>
</dbReference>
<evidence type="ECO:0000256" key="2">
    <source>
        <dbReference type="ARBA" id="ARBA00022975"/>
    </source>
</evidence>
<dbReference type="Proteomes" id="UP000321058">
    <property type="component" value="Unassembled WGS sequence"/>
</dbReference>
<dbReference type="SUPFAM" id="SSF51556">
    <property type="entry name" value="Metallo-dependent hydrolases"/>
    <property type="match status" value="1"/>
</dbReference>
<dbReference type="Gene3D" id="2.30.40.10">
    <property type="entry name" value="Urease, subunit C, domain 1"/>
    <property type="match status" value="1"/>
</dbReference>
<comment type="caution">
    <text evidence="5">The sequence shown here is derived from an EMBL/GenBank/DDBJ whole genome shotgun (WGS) entry which is preliminary data.</text>
</comment>
<dbReference type="CDD" id="cd01317">
    <property type="entry name" value="DHOase_IIa"/>
    <property type="match status" value="1"/>
</dbReference>
<dbReference type="PANTHER" id="PTHR43668">
    <property type="entry name" value="ALLANTOINASE"/>
    <property type="match status" value="1"/>
</dbReference>